<organism evidence="8 9">
    <name type="scientific">Cryptococcus deuterogattii Ram5</name>
    <dbReference type="NCBI Taxonomy" id="1296110"/>
    <lineage>
        <taxon>Eukaryota</taxon>
        <taxon>Fungi</taxon>
        <taxon>Dikarya</taxon>
        <taxon>Basidiomycota</taxon>
        <taxon>Agaricomycotina</taxon>
        <taxon>Tremellomycetes</taxon>
        <taxon>Tremellales</taxon>
        <taxon>Cryptococcaceae</taxon>
        <taxon>Cryptococcus</taxon>
        <taxon>Cryptococcus gattii species complex</taxon>
    </lineage>
</organism>
<evidence type="ECO:0000313" key="8">
    <source>
        <dbReference type="EMBL" id="KIR42268.1"/>
    </source>
</evidence>
<reference evidence="8 9" key="1">
    <citation type="submission" date="2015-01" db="EMBL/GenBank/DDBJ databases">
        <title>The Genome Sequence of Cryptococcus gattii Ram5.</title>
        <authorList>
            <consortium name="The Broad Institute Genomics Platform"/>
            <person name="Cuomo C."/>
            <person name="Litvintseva A."/>
            <person name="Chen Y."/>
            <person name="Heitman J."/>
            <person name="Sun S."/>
            <person name="Springer D."/>
            <person name="Dromer F."/>
            <person name="Young S."/>
            <person name="Zeng Q."/>
            <person name="Gargeya S."/>
            <person name="Abouelleil A."/>
            <person name="Alvarado L."/>
            <person name="Chapman S.B."/>
            <person name="Gainer-Dewar J."/>
            <person name="Goldberg J."/>
            <person name="Griggs A."/>
            <person name="Gujja S."/>
            <person name="Hansen M."/>
            <person name="Howarth C."/>
            <person name="Imamovic A."/>
            <person name="Larimer J."/>
            <person name="Murphy C."/>
            <person name="Naylor J."/>
            <person name="Pearson M."/>
            <person name="Priest M."/>
            <person name="Roberts A."/>
            <person name="Saif S."/>
            <person name="Shea T."/>
            <person name="Sykes S."/>
            <person name="Wortman J."/>
            <person name="Nusbaum C."/>
            <person name="Birren B."/>
        </authorList>
    </citation>
    <scope>NUCLEOTIDE SEQUENCE [LARGE SCALE GENOMIC DNA]</scope>
    <source>
        <strain evidence="8 9">Ram5</strain>
    </source>
</reference>
<evidence type="ECO:0000256" key="6">
    <source>
        <dbReference type="SAM" id="MobiDB-lite"/>
    </source>
</evidence>
<name>A0A0D0U244_9TREE</name>
<feature type="region of interest" description="Disordered" evidence="6">
    <location>
        <begin position="277"/>
        <end position="340"/>
    </location>
</feature>
<evidence type="ECO:0000256" key="5">
    <source>
        <dbReference type="RuleBase" id="RU003465"/>
    </source>
</evidence>
<dbReference type="PROSITE" id="PS51746">
    <property type="entry name" value="PPM_2"/>
    <property type="match status" value="1"/>
</dbReference>
<comment type="similarity">
    <text evidence="1 5">Belongs to the PP2C family.</text>
</comment>
<dbReference type="SMART" id="SM00332">
    <property type="entry name" value="PP2Cc"/>
    <property type="match status" value="1"/>
</dbReference>
<evidence type="ECO:0000259" key="7">
    <source>
        <dbReference type="PROSITE" id="PS51746"/>
    </source>
</evidence>
<dbReference type="EMBL" id="KN847898">
    <property type="protein sequence ID" value="KIR42268.1"/>
    <property type="molecule type" value="Genomic_DNA"/>
</dbReference>
<feature type="compositionally biased region" description="Gly residues" evidence="6">
    <location>
        <begin position="315"/>
        <end position="324"/>
    </location>
</feature>
<evidence type="ECO:0000256" key="2">
    <source>
        <dbReference type="ARBA" id="ARBA00022723"/>
    </source>
</evidence>
<keyword evidence="4 5" id="KW-0904">Protein phosphatase</keyword>
<feature type="compositionally biased region" description="Low complexity" evidence="6">
    <location>
        <begin position="90"/>
        <end position="110"/>
    </location>
</feature>
<accession>A0A0D0U244</accession>
<evidence type="ECO:0000313" key="9">
    <source>
        <dbReference type="Proteomes" id="UP000053392"/>
    </source>
</evidence>
<sequence>MEWPGELLLGDVLFGTEQPTTLRSTPILFLTTDSPPPAQATSPRYSPQLMTALEPSTLAKAHPDHPTLSELVSDRPDPTTTTPLGHDIASPQQTTTPTSMSDVDSSTSSPKAALRPGGFSEGPNARSKSVTVASGEDTFGALNCHPAPGSSTVVDGNLPAESFRVGVSEDRNRRCRRTMEDAHSFVYDFAGVKGQGYFAVFDGHAGKHAAEWCGQNFHEYLLDGLLTEPDTPIPDLMNKTFHLVDKRLSHLAHAGGTSSGCTAVTAFLRIEEMDDSSHKGFTNPGLQARGLAEGKGEDELESQTSLQPSSRRSSMGGGTGGQMGGASTPGVNGRTGSLARRLSSKKIREFVKGLTSGSDKNDDDVIAEDEGVVSAADGTKVEAIEPESEKGIRRVLYTANVGDARAVLCRGGKAVRLTYDHKGSDAQEAKRITDAGGFVMNNRVNGILAVTRSLGDASMKEFVVGAPYTTETTLDEQDEFLIVACDGLWDVCSDQEAVEIVHLITDPQEASKRLLDHAMSNFSTDNLSVMVIRFNH</sequence>
<keyword evidence="2" id="KW-0479">Metal-binding</keyword>
<feature type="compositionally biased region" description="Basic and acidic residues" evidence="6">
    <location>
        <begin position="61"/>
        <end position="77"/>
    </location>
</feature>
<keyword evidence="3 5" id="KW-0378">Hydrolase</keyword>
<gene>
    <name evidence="8" type="ORF">I313_01490</name>
</gene>
<dbReference type="InterPro" id="IPR015655">
    <property type="entry name" value="PP2C"/>
</dbReference>
<dbReference type="PANTHER" id="PTHR13832">
    <property type="entry name" value="PROTEIN PHOSPHATASE 2C"/>
    <property type="match status" value="1"/>
</dbReference>
<dbReference type="PROSITE" id="PS01032">
    <property type="entry name" value="PPM_1"/>
    <property type="match status" value="1"/>
</dbReference>
<dbReference type="OrthoDB" id="10264738at2759"/>
<dbReference type="Proteomes" id="UP000053392">
    <property type="component" value="Unassembled WGS sequence"/>
</dbReference>
<evidence type="ECO:0000256" key="3">
    <source>
        <dbReference type="ARBA" id="ARBA00022801"/>
    </source>
</evidence>
<feature type="region of interest" description="Disordered" evidence="6">
    <location>
        <begin position="59"/>
        <end position="132"/>
    </location>
</feature>
<dbReference type="CDD" id="cd00143">
    <property type="entry name" value="PP2Cc"/>
    <property type="match status" value="1"/>
</dbReference>
<proteinExistence type="inferred from homology"/>
<dbReference type="HOGENOM" id="CLU_013173_1_1_1"/>
<dbReference type="InterPro" id="IPR000222">
    <property type="entry name" value="PP2C_BS"/>
</dbReference>
<dbReference type="GO" id="GO:0046872">
    <property type="term" value="F:metal ion binding"/>
    <property type="evidence" value="ECO:0007669"/>
    <property type="project" value="UniProtKB-KW"/>
</dbReference>
<dbReference type="GO" id="GO:0004722">
    <property type="term" value="F:protein serine/threonine phosphatase activity"/>
    <property type="evidence" value="ECO:0007669"/>
    <property type="project" value="InterPro"/>
</dbReference>
<dbReference type="AlphaFoldDB" id="A0A0D0U244"/>
<dbReference type="PANTHER" id="PTHR13832:SF837">
    <property type="entry name" value="PROTEIN PHOSPHATASE 2C-LIKE DOMAIN-CONTAINING PROTEIN 1"/>
    <property type="match status" value="1"/>
</dbReference>
<feature type="domain" description="PPM-type phosphatase" evidence="7">
    <location>
        <begin position="164"/>
        <end position="534"/>
    </location>
</feature>
<evidence type="ECO:0000256" key="1">
    <source>
        <dbReference type="ARBA" id="ARBA00006702"/>
    </source>
</evidence>
<dbReference type="InterPro" id="IPR001932">
    <property type="entry name" value="PPM-type_phosphatase-like_dom"/>
</dbReference>
<dbReference type="Gene3D" id="3.60.40.10">
    <property type="entry name" value="PPM-type phosphatase domain"/>
    <property type="match status" value="1"/>
</dbReference>
<protein>
    <submittedName>
        <fullName evidence="8">Protein phosphatase</fullName>
    </submittedName>
</protein>
<dbReference type="InterPro" id="IPR036457">
    <property type="entry name" value="PPM-type-like_dom_sf"/>
</dbReference>
<keyword evidence="9" id="KW-1185">Reference proteome</keyword>
<dbReference type="Pfam" id="PF00481">
    <property type="entry name" value="PP2C"/>
    <property type="match status" value="2"/>
</dbReference>
<dbReference type="SUPFAM" id="SSF81606">
    <property type="entry name" value="PP2C-like"/>
    <property type="match status" value="2"/>
</dbReference>
<evidence type="ECO:0000256" key="4">
    <source>
        <dbReference type="ARBA" id="ARBA00022912"/>
    </source>
</evidence>